<dbReference type="RefSeq" id="WP_225320194.1">
    <property type="nucleotide sequence ID" value="NZ_CP050124.1"/>
</dbReference>
<dbReference type="PANTHER" id="PTHR43162:SF1">
    <property type="entry name" value="PRESTALK A DIFFERENTIATION PROTEIN A"/>
    <property type="match status" value="1"/>
</dbReference>
<evidence type="ECO:0000313" key="2">
    <source>
        <dbReference type="EMBL" id="QIP43327.1"/>
    </source>
</evidence>
<accession>A0A6G9D270</accession>
<name>A0A6G9D270_RHOER</name>
<feature type="domain" description="NmrA-like" evidence="1">
    <location>
        <begin position="15"/>
        <end position="268"/>
    </location>
</feature>
<evidence type="ECO:0000313" key="3">
    <source>
        <dbReference type="Proteomes" id="UP000502345"/>
    </source>
</evidence>
<reference evidence="2 3" key="1">
    <citation type="submission" date="2020-03" db="EMBL/GenBank/DDBJ databases">
        <title>Screen low temperature-resistant strains for efficient degradation of petroleum hydrocarbons under the low temperature.</title>
        <authorList>
            <person name="Wang Y."/>
            <person name="Chen J."/>
        </authorList>
    </citation>
    <scope>NUCLEOTIDE SEQUENCE [LARGE SCALE GENOMIC DNA]</scope>
    <source>
        <strain evidence="2 3">KB1</strain>
    </source>
</reference>
<dbReference type="SUPFAM" id="SSF51735">
    <property type="entry name" value="NAD(P)-binding Rossmann-fold domains"/>
    <property type="match status" value="1"/>
</dbReference>
<dbReference type="InterPro" id="IPR051604">
    <property type="entry name" value="Ergot_Alk_Oxidoreductase"/>
</dbReference>
<dbReference type="Gene3D" id="3.40.50.720">
    <property type="entry name" value="NAD(P)-binding Rossmann-like Domain"/>
    <property type="match status" value="1"/>
</dbReference>
<dbReference type="Proteomes" id="UP000502345">
    <property type="component" value="Chromosome"/>
</dbReference>
<evidence type="ECO:0000259" key="1">
    <source>
        <dbReference type="Pfam" id="PF05368"/>
    </source>
</evidence>
<proteinExistence type="predicted"/>
<gene>
    <name evidence="2" type="ORF">G9444_6084</name>
</gene>
<protein>
    <submittedName>
        <fullName evidence="2">NAD(P)H azoreductase</fullName>
    </submittedName>
</protein>
<dbReference type="Pfam" id="PF05368">
    <property type="entry name" value="NmrA"/>
    <property type="match status" value="1"/>
</dbReference>
<dbReference type="AlphaFoldDB" id="A0A6G9D270"/>
<dbReference type="InterPro" id="IPR036291">
    <property type="entry name" value="NAD(P)-bd_dom_sf"/>
</dbReference>
<dbReference type="Gene3D" id="3.90.25.10">
    <property type="entry name" value="UDP-galactose 4-epimerase, domain 1"/>
    <property type="match status" value="1"/>
</dbReference>
<organism evidence="2 3">
    <name type="scientific">Rhodococcus erythropolis</name>
    <name type="common">Arthrobacter picolinophilus</name>
    <dbReference type="NCBI Taxonomy" id="1833"/>
    <lineage>
        <taxon>Bacteria</taxon>
        <taxon>Bacillati</taxon>
        <taxon>Actinomycetota</taxon>
        <taxon>Actinomycetes</taxon>
        <taxon>Mycobacteriales</taxon>
        <taxon>Nocardiaceae</taxon>
        <taxon>Rhodococcus</taxon>
        <taxon>Rhodococcus erythropolis group</taxon>
    </lineage>
</organism>
<dbReference type="EMBL" id="CP050124">
    <property type="protein sequence ID" value="QIP43327.1"/>
    <property type="molecule type" value="Genomic_DNA"/>
</dbReference>
<sequence>MSTIPGFPGKTERNTMIVIMGASGTTGGALLRSLASSGVPSRALSRDPDRLRAHLGDLADDLVEVVPADAVDPTSLRTAFKGAEQLFLAMANGLEQVELETRVIDIAAESGVEHIVKISDPAAAADSPIALSRGHHAVGEHLRASGIRHTLLRPYAFMQNLLLLAPAVAAQGVILGAMRDAPCNWIDCRDIGDVAAAVLTRADLAGGTYVLTGSEAVGYGGIADSLTRMLDRPVQYIDLPPHELRQNLVDHAHMPPWLAEHILEIQQLAVSRPESPTDTVARVLGREPRSLDAFLCEHLDRFR</sequence>
<dbReference type="InterPro" id="IPR008030">
    <property type="entry name" value="NmrA-like"/>
</dbReference>
<dbReference type="PANTHER" id="PTHR43162">
    <property type="match status" value="1"/>
</dbReference>